<feature type="domain" description="Serine/threonine specific protein phosphatases" evidence="2">
    <location>
        <begin position="98"/>
        <end position="103"/>
    </location>
</feature>
<protein>
    <recommendedName>
        <fullName evidence="1">Serine/threonine-protein phosphatase</fullName>
        <ecNumber evidence="1">3.1.3.16</ecNumber>
    </recommendedName>
</protein>
<evidence type="ECO:0000259" key="2">
    <source>
        <dbReference type="PROSITE" id="PS00125"/>
    </source>
</evidence>
<keyword evidence="1" id="KW-0378">Hydrolase</keyword>
<dbReference type="SMART" id="SM00156">
    <property type="entry name" value="PP2Ac"/>
    <property type="match status" value="1"/>
</dbReference>
<gene>
    <name evidence="3" type="ORF">GUITHDRAFT_74586</name>
</gene>
<dbReference type="OrthoDB" id="256429at2759"/>
<comment type="similarity">
    <text evidence="1">Belongs to the PPP phosphatase family.</text>
</comment>
<dbReference type="PANTHER" id="PTHR11668:SF496">
    <property type="entry name" value="SERINE_THREONINE-PROTEIN PHOSPHATASE"/>
    <property type="match status" value="1"/>
</dbReference>
<dbReference type="PROSITE" id="PS00125">
    <property type="entry name" value="SER_THR_PHOSPHATASE"/>
    <property type="match status" value="1"/>
</dbReference>
<dbReference type="KEGG" id="gtt:GUITHDRAFT_74586"/>
<dbReference type="GO" id="GO:0005737">
    <property type="term" value="C:cytoplasm"/>
    <property type="evidence" value="ECO:0007669"/>
    <property type="project" value="TreeGrafter"/>
</dbReference>
<dbReference type="Proteomes" id="UP000011087">
    <property type="component" value="Unassembled WGS sequence"/>
</dbReference>
<reference evidence="3 5" key="1">
    <citation type="journal article" date="2012" name="Nature">
        <title>Algal genomes reveal evolutionary mosaicism and the fate of nucleomorphs.</title>
        <authorList>
            <consortium name="DOE Joint Genome Institute"/>
            <person name="Curtis B.A."/>
            <person name="Tanifuji G."/>
            <person name="Burki F."/>
            <person name="Gruber A."/>
            <person name="Irimia M."/>
            <person name="Maruyama S."/>
            <person name="Arias M.C."/>
            <person name="Ball S.G."/>
            <person name="Gile G.H."/>
            <person name="Hirakawa Y."/>
            <person name="Hopkins J.F."/>
            <person name="Kuo A."/>
            <person name="Rensing S.A."/>
            <person name="Schmutz J."/>
            <person name="Symeonidi A."/>
            <person name="Elias M."/>
            <person name="Eveleigh R.J."/>
            <person name="Herman E.K."/>
            <person name="Klute M.J."/>
            <person name="Nakayama T."/>
            <person name="Obornik M."/>
            <person name="Reyes-Prieto A."/>
            <person name="Armbrust E.V."/>
            <person name="Aves S.J."/>
            <person name="Beiko R.G."/>
            <person name="Coutinho P."/>
            <person name="Dacks J.B."/>
            <person name="Durnford D.G."/>
            <person name="Fast N.M."/>
            <person name="Green B.R."/>
            <person name="Grisdale C.J."/>
            <person name="Hempel F."/>
            <person name="Henrissat B."/>
            <person name="Hoppner M.P."/>
            <person name="Ishida K."/>
            <person name="Kim E."/>
            <person name="Koreny L."/>
            <person name="Kroth P.G."/>
            <person name="Liu Y."/>
            <person name="Malik S.B."/>
            <person name="Maier U.G."/>
            <person name="McRose D."/>
            <person name="Mock T."/>
            <person name="Neilson J.A."/>
            <person name="Onodera N.T."/>
            <person name="Poole A.M."/>
            <person name="Pritham E.J."/>
            <person name="Richards T.A."/>
            <person name="Rocap G."/>
            <person name="Roy S.W."/>
            <person name="Sarai C."/>
            <person name="Schaack S."/>
            <person name="Shirato S."/>
            <person name="Slamovits C.H."/>
            <person name="Spencer D.F."/>
            <person name="Suzuki S."/>
            <person name="Worden A.Z."/>
            <person name="Zauner S."/>
            <person name="Barry K."/>
            <person name="Bell C."/>
            <person name="Bharti A.K."/>
            <person name="Crow J.A."/>
            <person name="Grimwood J."/>
            <person name="Kramer R."/>
            <person name="Lindquist E."/>
            <person name="Lucas S."/>
            <person name="Salamov A."/>
            <person name="McFadden G.I."/>
            <person name="Lane C.E."/>
            <person name="Keeling P.J."/>
            <person name="Gray M.W."/>
            <person name="Grigoriev I.V."/>
            <person name="Archibald J.M."/>
        </authorList>
    </citation>
    <scope>NUCLEOTIDE SEQUENCE</scope>
    <source>
        <strain evidence="3 5">CCMP2712</strain>
    </source>
</reference>
<dbReference type="GeneID" id="17298258"/>
<dbReference type="InterPro" id="IPR006186">
    <property type="entry name" value="Ser/Thr-sp_prot-phosphatase"/>
</dbReference>
<dbReference type="InterPro" id="IPR050341">
    <property type="entry name" value="PP1_catalytic_subunit"/>
</dbReference>
<evidence type="ECO:0000313" key="3">
    <source>
        <dbReference type="EMBL" id="EKX41655.1"/>
    </source>
</evidence>
<dbReference type="PANTHER" id="PTHR11668">
    <property type="entry name" value="SERINE/THREONINE PROTEIN PHOSPHATASE"/>
    <property type="match status" value="1"/>
</dbReference>
<dbReference type="CDD" id="cd00144">
    <property type="entry name" value="MPP_PPP_family"/>
    <property type="match status" value="1"/>
</dbReference>
<comment type="catalytic activity">
    <reaction evidence="1">
        <text>O-phospho-L-threonyl-[protein] + H2O = L-threonyl-[protein] + phosphate</text>
        <dbReference type="Rhea" id="RHEA:47004"/>
        <dbReference type="Rhea" id="RHEA-COMP:11060"/>
        <dbReference type="Rhea" id="RHEA-COMP:11605"/>
        <dbReference type="ChEBI" id="CHEBI:15377"/>
        <dbReference type="ChEBI" id="CHEBI:30013"/>
        <dbReference type="ChEBI" id="CHEBI:43474"/>
        <dbReference type="ChEBI" id="CHEBI:61977"/>
        <dbReference type="EC" id="3.1.3.16"/>
    </reaction>
</comment>
<dbReference type="EnsemblProtists" id="EKX41655">
    <property type="protein sequence ID" value="EKX41655"/>
    <property type="gene ID" value="GUITHDRAFT_74586"/>
</dbReference>
<dbReference type="GO" id="GO:0005634">
    <property type="term" value="C:nucleus"/>
    <property type="evidence" value="ECO:0007669"/>
    <property type="project" value="TreeGrafter"/>
</dbReference>
<dbReference type="InterPro" id="IPR004843">
    <property type="entry name" value="Calcineurin-like_PHP"/>
</dbReference>
<organism evidence="3">
    <name type="scientific">Guillardia theta (strain CCMP2712)</name>
    <name type="common">Cryptophyte</name>
    <dbReference type="NCBI Taxonomy" id="905079"/>
    <lineage>
        <taxon>Eukaryota</taxon>
        <taxon>Cryptophyceae</taxon>
        <taxon>Pyrenomonadales</taxon>
        <taxon>Geminigeraceae</taxon>
        <taxon>Guillardia</taxon>
    </lineage>
</organism>
<evidence type="ECO:0000313" key="4">
    <source>
        <dbReference type="EnsemblProtists" id="EKX41655"/>
    </source>
</evidence>
<proteinExistence type="inferred from homology"/>
<dbReference type="Gene3D" id="3.60.21.10">
    <property type="match status" value="1"/>
</dbReference>
<dbReference type="GO" id="GO:0004722">
    <property type="term" value="F:protein serine/threonine phosphatase activity"/>
    <property type="evidence" value="ECO:0007669"/>
    <property type="project" value="UniProtKB-EC"/>
</dbReference>
<dbReference type="PaxDb" id="55529-EKX41655"/>
<dbReference type="EMBL" id="JH993022">
    <property type="protein sequence ID" value="EKX41655.1"/>
    <property type="molecule type" value="Genomic_DNA"/>
</dbReference>
<dbReference type="SUPFAM" id="SSF56300">
    <property type="entry name" value="Metallo-dependent phosphatases"/>
    <property type="match status" value="1"/>
</dbReference>
<dbReference type="STRING" id="905079.L1J0N5"/>
<dbReference type="eggNOG" id="KOG0374">
    <property type="taxonomic scope" value="Eukaryota"/>
</dbReference>
<evidence type="ECO:0000313" key="5">
    <source>
        <dbReference type="Proteomes" id="UP000011087"/>
    </source>
</evidence>
<dbReference type="EC" id="3.1.3.16" evidence="1"/>
<dbReference type="InterPro" id="IPR029052">
    <property type="entry name" value="Metallo-depent_PP-like"/>
</dbReference>
<accession>L1J0N5</accession>
<dbReference type="HOGENOM" id="CLU_004962_0_10_1"/>
<dbReference type="OMA" id="YCGHENA"/>
<reference evidence="5" key="2">
    <citation type="submission" date="2012-11" db="EMBL/GenBank/DDBJ databases">
        <authorList>
            <person name="Kuo A."/>
            <person name="Curtis B.A."/>
            <person name="Tanifuji G."/>
            <person name="Burki F."/>
            <person name="Gruber A."/>
            <person name="Irimia M."/>
            <person name="Maruyama S."/>
            <person name="Arias M.C."/>
            <person name="Ball S.G."/>
            <person name="Gile G.H."/>
            <person name="Hirakawa Y."/>
            <person name="Hopkins J.F."/>
            <person name="Rensing S.A."/>
            <person name="Schmutz J."/>
            <person name="Symeonidi A."/>
            <person name="Elias M."/>
            <person name="Eveleigh R.J."/>
            <person name="Herman E.K."/>
            <person name="Klute M.J."/>
            <person name="Nakayama T."/>
            <person name="Obornik M."/>
            <person name="Reyes-Prieto A."/>
            <person name="Armbrust E.V."/>
            <person name="Aves S.J."/>
            <person name="Beiko R.G."/>
            <person name="Coutinho P."/>
            <person name="Dacks J.B."/>
            <person name="Durnford D.G."/>
            <person name="Fast N.M."/>
            <person name="Green B.R."/>
            <person name="Grisdale C."/>
            <person name="Hempe F."/>
            <person name="Henrissat B."/>
            <person name="Hoppner M.P."/>
            <person name="Ishida K.-I."/>
            <person name="Kim E."/>
            <person name="Koreny L."/>
            <person name="Kroth P.G."/>
            <person name="Liu Y."/>
            <person name="Malik S.-B."/>
            <person name="Maier U.G."/>
            <person name="McRose D."/>
            <person name="Mock T."/>
            <person name="Neilson J.A."/>
            <person name="Onodera N.T."/>
            <person name="Poole A.M."/>
            <person name="Pritham E.J."/>
            <person name="Richards T.A."/>
            <person name="Rocap G."/>
            <person name="Roy S.W."/>
            <person name="Sarai C."/>
            <person name="Schaack S."/>
            <person name="Shirato S."/>
            <person name="Slamovits C.H."/>
            <person name="Spencer D.F."/>
            <person name="Suzuki S."/>
            <person name="Worden A.Z."/>
            <person name="Zauner S."/>
            <person name="Barry K."/>
            <person name="Bell C."/>
            <person name="Bharti A.K."/>
            <person name="Crow J.A."/>
            <person name="Grimwood J."/>
            <person name="Kramer R."/>
            <person name="Lindquist E."/>
            <person name="Lucas S."/>
            <person name="Salamov A."/>
            <person name="McFadden G.I."/>
            <person name="Lane C.E."/>
            <person name="Keeling P.J."/>
            <person name="Gray M.W."/>
            <person name="Grigoriev I.V."/>
            <person name="Archibald J.M."/>
        </authorList>
    </citation>
    <scope>NUCLEOTIDE SEQUENCE</scope>
    <source>
        <strain evidence="5">CCMP2712</strain>
    </source>
</reference>
<evidence type="ECO:0000256" key="1">
    <source>
        <dbReference type="RuleBase" id="RU004273"/>
    </source>
</evidence>
<sequence>MHALARYIETVAKDVRKLCLAEPRCVHVKAPCYILGDIHGNFADLVAFEKALWRIGPNLSPANFLMLGDYVDRGAHSVEVVAYLFAQKLMCPSKFKLLRGNHETRIQNSHSGYNPCFRDSCEKHFGKEVGDSVWESVNLVFDALPLAAVVDHNIFCVHGGIPSPSVLRKHGEYGSASLIAEINKIPRDLPQPDPSVGGDPLAWDLMWNDPAPSNFHTLSPSKGRHTALQQNHVADPTVQFLRRYNFSHLVRAHEVRKTGFQVSPWGVCWGG</sequence>
<name>L1J0N5_GUITC</name>
<keyword evidence="5" id="KW-1185">Reference proteome</keyword>
<dbReference type="PRINTS" id="PR00114">
    <property type="entry name" value="STPHPHTASE"/>
</dbReference>
<dbReference type="AlphaFoldDB" id="L1J0N5"/>
<dbReference type="RefSeq" id="XP_005828635.1">
    <property type="nucleotide sequence ID" value="XM_005828578.1"/>
</dbReference>
<reference evidence="4" key="3">
    <citation type="submission" date="2016-03" db="UniProtKB">
        <authorList>
            <consortium name="EnsemblProtists"/>
        </authorList>
    </citation>
    <scope>IDENTIFICATION</scope>
</reference>
<dbReference type="Pfam" id="PF00149">
    <property type="entry name" value="Metallophos"/>
    <property type="match status" value="1"/>
</dbReference>